<dbReference type="OrthoDB" id="8114677at2"/>
<reference evidence="2 3" key="1">
    <citation type="submission" date="2018-08" db="EMBL/GenBank/DDBJ databases">
        <title>Genome sequence of Methylocystis hirsuta CSC1, a methanotroph able to accumulate PHAs.</title>
        <authorList>
            <person name="Bordel S."/>
            <person name="Rodriguez E."/>
            <person name="Gancedo J."/>
            <person name="Munoz R."/>
        </authorList>
    </citation>
    <scope>NUCLEOTIDE SEQUENCE [LARGE SCALE GENOMIC DNA]</scope>
    <source>
        <strain evidence="2 3">CSC1</strain>
    </source>
</reference>
<dbReference type="PROSITE" id="PS51186">
    <property type="entry name" value="GNAT"/>
    <property type="match status" value="1"/>
</dbReference>
<dbReference type="Proteomes" id="UP000268623">
    <property type="component" value="Unassembled WGS sequence"/>
</dbReference>
<evidence type="ECO:0000259" key="1">
    <source>
        <dbReference type="PROSITE" id="PS51186"/>
    </source>
</evidence>
<keyword evidence="3" id="KW-1185">Reference proteome</keyword>
<comment type="caution">
    <text evidence="2">The sequence shown here is derived from an EMBL/GenBank/DDBJ whole genome shotgun (WGS) entry which is preliminary data.</text>
</comment>
<dbReference type="InterPro" id="IPR016181">
    <property type="entry name" value="Acyl_CoA_acyltransferase"/>
</dbReference>
<evidence type="ECO:0000313" key="2">
    <source>
        <dbReference type="EMBL" id="RNJ50821.1"/>
    </source>
</evidence>
<feature type="domain" description="N-acetyltransferase" evidence="1">
    <location>
        <begin position="14"/>
        <end position="159"/>
    </location>
</feature>
<dbReference type="InterPro" id="IPR000182">
    <property type="entry name" value="GNAT_dom"/>
</dbReference>
<protein>
    <submittedName>
        <fullName evidence="2">GNAT family N-acetyltransferase</fullName>
    </submittedName>
</protein>
<evidence type="ECO:0000313" key="3">
    <source>
        <dbReference type="Proteomes" id="UP000268623"/>
    </source>
</evidence>
<dbReference type="EMBL" id="QWDD01000001">
    <property type="protein sequence ID" value="RNJ50821.1"/>
    <property type="molecule type" value="Genomic_DNA"/>
</dbReference>
<organism evidence="2 3">
    <name type="scientific">Methylocystis hirsuta</name>
    <dbReference type="NCBI Taxonomy" id="369798"/>
    <lineage>
        <taxon>Bacteria</taxon>
        <taxon>Pseudomonadati</taxon>
        <taxon>Pseudomonadota</taxon>
        <taxon>Alphaproteobacteria</taxon>
        <taxon>Hyphomicrobiales</taxon>
        <taxon>Methylocystaceae</taxon>
        <taxon>Methylocystis</taxon>
    </lineage>
</organism>
<dbReference type="CDD" id="cd04301">
    <property type="entry name" value="NAT_SF"/>
    <property type="match status" value="1"/>
</dbReference>
<keyword evidence="2" id="KW-0808">Transferase</keyword>
<gene>
    <name evidence="2" type="ORF">D1O30_15735</name>
</gene>
<dbReference type="GO" id="GO:0016747">
    <property type="term" value="F:acyltransferase activity, transferring groups other than amino-acyl groups"/>
    <property type="evidence" value="ECO:0007669"/>
    <property type="project" value="InterPro"/>
</dbReference>
<dbReference type="AlphaFoldDB" id="A0A3M9XS24"/>
<dbReference type="Pfam" id="PF13673">
    <property type="entry name" value="Acetyltransf_10"/>
    <property type="match status" value="1"/>
</dbReference>
<accession>A0A3M9XS24</accession>
<sequence>MEIALLGNFLMKYDLIDVQSPDDWKDYHFLRRTVLWEAKGRHNYNENHADERVKANHPLLLKLHDRPIGAVRLDEAGDCSGVVRLVSIAPDVQRSGHGSVLSSLIEAYARRLGITTLLVNAAPDAVGFYEKMGWKKEMWDESELRGLASDCVQMTKNLH</sequence>
<dbReference type="SUPFAM" id="SSF55729">
    <property type="entry name" value="Acyl-CoA N-acyltransferases (Nat)"/>
    <property type="match status" value="1"/>
</dbReference>
<proteinExistence type="predicted"/>
<dbReference type="Gene3D" id="3.40.630.30">
    <property type="match status" value="1"/>
</dbReference>
<name>A0A3M9XS24_9HYPH</name>